<evidence type="ECO:0000313" key="10">
    <source>
        <dbReference type="Proteomes" id="UP000280586"/>
    </source>
</evidence>
<feature type="active site" evidence="5">
    <location>
        <position position="36"/>
    </location>
</feature>
<proteinExistence type="inferred from homology"/>
<dbReference type="InterPro" id="IPR036046">
    <property type="entry name" value="Acylphosphatase-like_dom_sf"/>
</dbReference>
<evidence type="ECO:0000259" key="7">
    <source>
        <dbReference type="PROSITE" id="PS51160"/>
    </source>
</evidence>
<feature type="active site" evidence="5">
    <location>
        <position position="18"/>
    </location>
</feature>
<dbReference type="EMBL" id="CP099799">
    <property type="protein sequence ID" value="USR99906.1"/>
    <property type="molecule type" value="Genomic_DNA"/>
</dbReference>
<dbReference type="InterPro" id="IPR017968">
    <property type="entry name" value="Acylphosphatase_CS"/>
</dbReference>
<dbReference type="Pfam" id="PF00708">
    <property type="entry name" value="Acylphosphatase"/>
    <property type="match status" value="1"/>
</dbReference>
<reference evidence="9" key="2">
    <citation type="submission" date="2022-06" db="EMBL/GenBank/DDBJ databases">
        <authorList>
            <person name="Holder M.E."/>
            <person name="Ajami N.J."/>
            <person name="Petrosino J.F."/>
        </authorList>
    </citation>
    <scope>NUCLEOTIDE SEQUENCE</scope>
    <source>
        <strain evidence="9">RMA 8861</strain>
    </source>
</reference>
<dbReference type="EMBL" id="CP023671">
    <property type="protein sequence ID" value="AYE33331.1"/>
    <property type="molecule type" value="Genomic_DNA"/>
</dbReference>
<evidence type="ECO:0000313" key="8">
    <source>
        <dbReference type="EMBL" id="AYE33331.1"/>
    </source>
</evidence>
<comment type="similarity">
    <text evidence="1 6">Belongs to the acylphosphatase family.</text>
</comment>
<evidence type="ECO:0000256" key="2">
    <source>
        <dbReference type="ARBA" id="ARBA00012150"/>
    </source>
</evidence>
<evidence type="ECO:0000256" key="3">
    <source>
        <dbReference type="ARBA" id="ARBA00015991"/>
    </source>
</evidence>
<dbReference type="EC" id="3.6.1.7" evidence="2 5"/>
<name>A0A9N7PKC6_CLOSE</name>
<dbReference type="GeneID" id="303559463"/>
<dbReference type="RefSeq" id="WP_120140454.1">
    <property type="nucleotide sequence ID" value="NZ_CP023671.1"/>
</dbReference>
<evidence type="ECO:0000256" key="1">
    <source>
        <dbReference type="ARBA" id="ARBA00005614"/>
    </source>
</evidence>
<dbReference type="PROSITE" id="PS51160">
    <property type="entry name" value="ACYLPHOSPHATASE_3"/>
    <property type="match status" value="1"/>
</dbReference>
<comment type="catalytic activity">
    <reaction evidence="4 5">
        <text>an acyl phosphate + H2O = a carboxylate + phosphate + H(+)</text>
        <dbReference type="Rhea" id="RHEA:14965"/>
        <dbReference type="ChEBI" id="CHEBI:15377"/>
        <dbReference type="ChEBI" id="CHEBI:15378"/>
        <dbReference type="ChEBI" id="CHEBI:29067"/>
        <dbReference type="ChEBI" id="CHEBI:43474"/>
        <dbReference type="ChEBI" id="CHEBI:59918"/>
        <dbReference type="EC" id="3.6.1.7"/>
    </reaction>
</comment>
<dbReference type="SUPFAM" id="SSF54975">
    <property type="entry name" value="Acylphosphatase/BLUF domain-like"/>
    <property type="match status" value="1"/>
</dbReference>
<evidence type="ECO:0000256" key="6">
    <source>
        <dbReference type="RuleBase" id="RU004168"/>
    </source>
</evidence>
<evidence type="ECO:0000256" key="5">
    <source>
        <dbReference type="PROSITE-ProRule" id="PRU00520"/>
    </source>
</evidence>
<protein>
    <recommendedName>
        <fullName evidence="3 5">acylphosphatase</fullName>
        <ecNumber evidence="2 5">3.6.1.7</ecNumber>
    </recommendedName>
</protein>
<dbReference type="AlphaFoldDB" id="A0A9N7PKC6"/>
<evidence type="ECO:0000313" key="11">
    <source>
        <dbReference type="Proteomes" id="UP001055437"/>
    </source>
</evidence>
<keyword evidence="11" id="KW-1185">Reference proteome</keyword>
<keyword evidence="5" id="KW-0378">Hydrolase</keyword>
<reference evidence="8 10" key="1">
    <citation type="submission" date="2017-09" db="EMBL/GenBank/DDBJ databases">
        <authorList>
            <person name="Thomas P."/>
            <person name="Seyboldt C."/>
        </authorList>
    </citation>
    <scope>NUCLEOTIDE SEQUENCE [LARGE SCALE GENOMIC DNA]</scope>
    <source>
        <strain evidence="8 10">DSM 7534</strain>
    </source>
</reference>
<sequence length="89" mass="10350">MIRYYITVEGRVQGVGFRFFCQSHANLMNLTGFVHNMNNGMVELQIQGSKEVIDEFISIVKKGNFFIKVKDMYTKKIPLIEKEKGFKII</sequence>
<feature type="domain" description="Acylphosphatase-like" evidence="7">
    <location>
        <begin position="3"/>
        <end position="89"/>
    </location>
</feature>
<dbReference type="InterPro" id="IPR001792">
    <property type="entry name" value="Acylphosphatase-like_dom"/>
</dbReference>
<dbReference type="PANTHER" id="PTHR47268:SF4">
    <property type="entry name" value="ACYLPHOSPHATASE"/>
    <property type="match status" value="1"/>
</dbReference>
<gene>
    <name evidence="8" type="ORF">CP523_02070</name>
    <name evidence="9" type="ORF">NH397_10390</name>
</gene>
<organism evidence="8 10">
    <name type="scientific">Clostridium septicum</name>
    <dbReference type="NCBI Taxonomy" id="1504"/>
    <lineage>
        <taxon>Bacteria</taxon>
        <taxon>Bacillati</taxon>
        <taxon>Bacillota</taxon>
        <taxon>Clostridia</taxon>
        <taxon>Eubacteriales</taxon>
        <taxon>Clostridiaceae</taxon>
        <taxon>Clostridium</taxon>
    </lineage>
</organism>
<dbReference type="Proteomes" id="UP001055437">
    <property type="component" value="Chromosome"/>
</dbReference>
<evidence type="ECO:0000256" key="4">
    <source>
        <dbReference type="ARBA" id="ARBA00047645"/>
    </source>
</evidence>
<dbReference type="Proteomes" id="UP000280586">
    <property type="component" value="Chromosome"/>
</dbReference>
<dbReference type="PROSITE" id="PS00150">
    <property type="entry name" value="ACYLPHOSPHATASE_1"/>
    <property type="match status" value="1"/>
</dbReference>
<dbReference type="PANTHER" id="PTHR47268">
    <property type="entry name" value="ACYLPHOSPHATASE"/>
    <property type="match status" value="1"/>
</dbReference>
<dbReference type="GO" id="GO:0003998">
    <property type="term" value="F:acylphosphatase activity"/>
    <property type="evidence" value="ECO:0007669"/>
    <property type="project" value="UniProtKB-EC"/>
</dbReference>
<evidence type="ECO:0000313" key="9">
    <source>
        <dbReference type="EMBL" id="USR99906.1"/>
    </source>
</evidence>
<dbReference type="InterPro" id="IPR020456">
    <property type="entry name" value="Acylphosphatase"/>
</dbReference>
<dbReference type="KEGG" id="csep:CP523_02070"/>
<accession>A0A9N7PKC6</accession>
<dbReference type="Gene3D" id="3.30.70.100">
    <property type="match status" value="1"/>
</dbReference>